<comment type="catalytic activity">
    <reaction evidence="1 10 11">
        <text>Thiol-dependent hydrolysis of ester, thioester, amide, peptide and isopeptide bonds formed by the C-terminal Gly of ubiquitin (a 76-residue protein attached to proteins as an intracellular targeting signal).</text>
        <dbReference type="EC" id="3.4.19.12"/>
    </reaction>
</comment>
<comment type="similarity">
    <text evidence="2 10 11">Belongs to the peptidase C12 family.</text>
</comment>
<keyword evidence="14" id="KW-1185">Reference proteome</keyword>
<evidence type="ECO:0000313" key="13">
    <source>
        <dbReference type="EMBL" id="GFU40814.1"/>
    </source>
</evidence>
<dbReference type="GO" id="GO:0005737">
    <property type="term" value="C:cytoplasm"/>
    <property type="evidence" value="ECO:0007669"/>
    <property type="project" value="TreeGrafter"/>
</dbReference>
<dbReference type="Proteomes" id="UP000887013">
    <property type="component" value="Unassembled WGS sequence"/>
</dbReference>
<dbReference type="PANTHER" id="PTHR10589:SF17">
    <property type="entry name" value="UBIQUITIN CARBOXYL-TERMINAL HYDROLASE"/>
    <property type="match status" value="1"/>
</dbReference>
<evidence type="ECO:0000256" key="6">
    <source>
        <dbReference type="ARBA" id="ARBA00022801"/>
    </source>
</evidence>
<dbReference type="Gene3D" id="3.40.532.10">
    <property type="entry name" value="Peptidase C12, ubiquitin carboxyl-terminal hydrolase"/>
    <property type="match status" value="1"/>
</dbReference>
<dbReference type="OrthoDB" id="427186at2759"/>
<evidence type="ECO:0000256" key="3">
    <source>
        <dbReference type="ARBA" id="ARBA00012759"/>
    </source>
</evidence>
<dbReference type="CDD" id="cd09616">
    <property type="entry name" value="Peptidase_C12_UCH_L1_L3"/>
    <property type="match status" value="1"/>
</dbReference>
<evidence type="ECO:0000256" key="10">
    <source>
        <dbReference type="PROSITE-ProRule" id="PRU01393"/>
    </source>
</evidence>
<dbReference type="PANTHER" id="PTHR10589">
    <property type="entry name" value="UBIQUITIN CARBOXYL-TERMINAL HYDROLASE"/>
    <property type="match status" value="1"/>
</dbReference>
<keyword evidence="5 10" id="KW-0833">Ubl conjugation pathway</keyword>
<feature type="active site" description="Proton donor" evidence="10">
    <location>
        <position position="165"/>
    </location>
</feature>
<feature type="site" description="Important for enzyme activity" evidence="10">
    <location>
        <position position="180"/>
    </location>
</feature>
<organism evidence="13 14">
    <name type="scientific">Nephila pilipes</name>
    <name type="common">Giant wood spider</name>
    <name type="synonym">Nephila maculata</name>
    <dbReference type="NCBI Taxonomy" id="299642"/>
    <lineage>
        <taxon>Eukaryota</taxon>
        <taxon>Metazoa</taxon>
        <taxon>Ecdysozoa</taxon>
        <taxon>Arthropoda</taxon>
        <taxon>Chelicerata</taxon>
        <taxon>Arachnida</taxon>
        <taxon>Araneae</taxon>
        <taxon>Araneomorphae</taxon>
        <taxon>Entelegynae</taxon>
        <taxon>Araneoidea</taxon>
        <taxon>Nephilidae</taxon>
        <taxon>Nephila</taxon>
    </lineage>
</organism>
<dbReference type="Pfam" id="PF01088">
    <property type="entry name" value="Peptidase_C12"/>
    <property type="match status" value="1"/>
</dbReference>
<keyword evidence="6 10" id="KW-0378">Hydrolase</keyword>
<evidence type="ECO:0000259" key="12">
    <source>
        <dbReference type="PROSITE" id="PS52048"/>
    </source>
</evidence>
<comment type="function">
    <text evidence="8">Ubiquitin-protein hydrolase is involved both in the processing of ubiquitin precursors and of ubiquitinated proteins. This enzyme is a thiol protease that recognizes and hydrolyzes a peptide bond at the C-terminal glycine of ubiquitin.</text>
</comment>
<evidence type="ECO:0000313" key="14">
    <source>
        <dbReference type="Proteomes" id="UP000887013"/>
    </source>
</evidence>
<dbReference type="EMBL" id="BMAW01035729">
    <property type="protein sequence ID" value="GFU40814.1"/>
    <property type="molecule type" value="Genomic_DNA"/>
</dbReference>
<dbReference type="PROSITE" id="PS52048">
    <property type="entry name" value="UCH_DOMAIN"/>
    <property type="match status" value="1"/>
</dbReference>
<feature type="domain" description="UCH catalytic" evidence="12">
    <location>
        <begin position="5"/>
        <end position="225"/>
    </location>
</feature>
<dbReference type="InterPro" id="IPR001578">
    <property type="entry name" value="Peptidase_C12_UCH"/>
</dbReference>
<gene>
    <name evidence="13" type="primary">UCHL3</name>
    <name evidence="13" type="ORF">NPIL_483491</name>
</gene>
<dbReference type="AlphaFoldDB" id="A0A8X6URI6"/>
<dbReference type="EC" id="3.4.19.12" evidence="3 11"/>
<name>A0A8X6URI6_NEPPI</name>
<dbReference type="GO" id="GO:0006511">
    <property type="term" value="P:ubiquitin-dependent protein catabolic process"/>
    <property type="evidence" value="ECO:0007669"/>
    <property type="project" value="UniProtKB-UniRule"/>
</dbReference>
<evidence type="ECO:0000256" key="11">
    <source>
        <dbReference type="RuleBase" id="RU361215"/>
    </source>
</evidence>
<evidence type="ECO:0000256" key="4">
    <source>
        <dbReference type="ARBA" id="ARBA00022670"/>
    </source>
</evidence>
<evidence type="ECO:0000256" key="9">
    <source>
        <dbReference type="ARBA" id="ARBA00073226"/>
    </source>
</evidence>
<evidence type="ECO:0000256" key="7">
    <source>
        <dbReference type="ARBA" id="ARBA00022807"/>
    </source>
</evidence>
<feature type="site" description="Transition state stabilizer" evidence="10">
    <location>
        <position position="89"/>
    </location>
</feature>
<evidence type="ECO:0000256" key="2">
    <source>
        <dbReference type="ARBA" id="ARBA00009326"/>
    </source>
</evidence>
<evidence type="ECO:0000256" key="5">
    <source>
        <dbReference type="ARBA" id="ARBA00022786"/>
    </source>
</evidence>
<sequence length="230" mass="26169">MATMEWLPLESNPDIMNRFLENLGVPSKWKIFDIVSLDEELLGMVPLPVYSVLLLFPFSEADNQYCKKQEEIAKAGSQQFDQKLYFMQQTINNGCGVVALIHAIANNIDKLNLNSDSVVKKFIDETKKLAPNDKSKVLESNDEMCWALKNSYESGRSSCNKCDFHFIALIQMDSKLYELDGRKRAPVIHGSTSQETFLRDAARVCKEYMERDSENINFTALAFSEADTLI</sequence>
<dbReference type="SUPFAM" id="SSF54001">
    <property type="entry name" value="Cysteine proteinases"/>
    <property type="match status" value="1"/>
</dbReference>
<dbReference type="InterPro" id="IPR038765">
    <property type="entry name" value="Papain-like_cys_pep_sf"/>
</dbReference>
<accession>A0A8X6URI6</accession>
<proteinExistence type="inferred from homology"/>
<dbReference type="FunFam" id="3.40.532.10:FF:000006">
    <property type="entry name" value="Ubiquitin carboxyl-terminal hydrolase"/>
    <property type="match status" value="1"/>
</dbReference>
<comment type="caution">
    <text evidence="13">The sequence shown here is derived from an EMBL/GenBank/DDBJ whole genome shotgun (WGS) entry which is preliminary data.</text>
</comment>
<dbReference type="PRINTS" id="PR00707">
    <property type="entry name" value="UBCTHYDRLASE"/>
</dbReference>
<keyword evidence="4 10" id="KW-0645">Protease</keyword>
<dbReference type="GO" id="GO:0004843">
    <property type="term" value="F:cysteine-type deubiquitinase activity"/>
    <property type="evidence" value="ECO:0007669"/>
    <property type="project" value="UniProtKB-UniRule"/>
</dbReference>
<protein>
    <recommendedName>
        <fullName evidence="9 11">Ubiquitin carboxyl-terminal hydrolase</fullName>
        <ecNumber evidence="3 11">3.4.19.12</ecNumber>
    </recommendedName>
</protein>
<evidence type="ECO:0000256" key="8">
    <source>
        <dbReference type="ARBA" id="ARBA00055560"/>
    </source>
</evidence>
<dbReference type="GO" id="GO:0016579">
    <property type="term" value="P:protein deubiquitination"/>
    <property type="evidence" value="ECO:0007669"/>
    <property type="project" value="TreeGrafter"/>
</dbReference>
<reference evidence="13" key="1">
    <citation type="submission" date="2020-08" db="EMBL/GenBank/DDBJ databases">
        <title>Multicomponent nature underlies the extraordinary mechanical properties of spider dragline silk.</title>
        <authorList>
            <person name="Kono N."/>
            <person name="Nakamura H."/>
            <person name="Mori M."/>
            <person name="Yoshida Y."/>
            <person name="Ohtoshi R."/>
            <person name="Malay A.D."/>
            <person name="Moran D.A.P."/>
            <person name="Tomita M."/>
            <person name="Numata K."/>
            <person name="Arakawa K."/>
        </authorList>
    </citation>
    <scope>NUCLEOTIDE SEQUENCE</scope>
</reference>
<feature type="active site" description="Nucleophile" evidence="10">
    <location>
        <position position="95"/>
    </location>
</feature>
<dbReference type="InterPro" id="IPR036959">
    <property type="entry name" value="Peptidase_C12_UCH_sf"/>
</dbReference>
<evidence type="ECO:0000256" key="1">
    <source>
        <dbReference type="ARBA" id="ARBA00000707"/>
    </source>
</evidence>
<keyword evidence="7 10" id="KW-0788">Thiol protease</keyword>